<organism evidence="10">
    <name type="scientific">marine metagenome</name>
    <dbReference type="NCBI Taxonomy" id="408172"/>
    <lineage>
        <taxon>unclassified sequences</taxon>
        <taxon>metagenomes</taxon>
        <taxon>ecological metagenomes</taxon>
    </lineage>
</organism>
<dbReference type="GO" id="GO:0030145">
    <property type="term" value="F:manganese ion binding"/>
    <property type="evidence" value="ECO:0007669"/>
    <property type="project" value="InterPro"/>
</dbReference>
<sequence>MKNHETHLLIILDGWGYREDAEDNAIARANTPVWDSLWQDAPRTLISGSGIAVGLPQGQMGNSEVGHMTLGAGRIVDQDFTRINKAIQDGSFTDNPVLTSAFSKLANNGSALHLFGLLSPGGVHSHEDHFQASINLAHSMGVKNILVHAFLDGRDVPPKSALTSLIQLQQHLEALDCGRIASLCGRFFAMDRDNRWDRIESAYNLISAGRTA</sequence>
<dbReference type="PANTHER" id="PTHR31637:SF0">
    <property type="entry name" value="2,3-BISPHOSPHOGLYCERATE-INDEPENDENT PHOSPHOGLYCERATE MUTASE"/>
    <property type="match status" value="1"/>
</dbReference>
<evidence type="ECO:0000259" key="9">
    <source>
        <dbReference type="Pfam" id="PF06415"/>
    </source>
</evidence>
<keyword evidence="7" id="KW-0464">Manganese</keyword>
<dbReference type="Gene3D" id="3.40.1450.10">
    <property type="entry name" value="BPG-independent phosphoglycerate mutase, domain B"/>
    <property type="match status" value="1"/>
</dbReference>
<evidence type="ECO:0000256" key="3">
    <source>
        <dbReference type="ARBA" id="ARBA00008819"/>
    </source>
</evidence>
<feature type="non-terminal residue" evidence="10">
    <location>
        <position position="212"/>
    </location>
</feature>
<dbReference type="InterPro" id="IPR005995">
    <property type="entry name" value="Pgm_bpd_ind"/>
</dbReference>
<dbReference type="GO" id="GO:0006096">
    <property type="term" value="P:glycolytic process"/>
    <property type="evidence" value="ECO:0007669"/>
    <property type="project" value="UniProtKB-UniPathway"/>
</dbReference>
<evidence type="ECO:0000256" key="2">
    <source>
        <dbReference type="ARBA" id="ARBA00004798"/>
    </source>
</evidence>
<evidence type="ECO:0000256" key="5">
    <source>
        <dbReference type="ARBA" id="ARBA00022723"/>
    </source>
</evidence>
<dbReference type="SUPFAM" id="SSF64158">
    <property type="entry name" value="2,3-Bisphosphoglycerate-independent phosphoglycerate mutase, substrate-binding domain"/>
    <property type="match status" value="1"/>
</dbReference>
<comment type="cofactor">
    <cofactor evidence="1">
        <name>Mn(2+)</name>
        <dbReference type="ChEBI" id="CHEBI:29035"/>
    </cofactor>
</comment>
<keyword evidence="5" id="KW-0479">Metal-binding</keyword>
<dbReference type="GO" id="GO:0004619">
    <property type="term" value="F:phosphoglycerate mutase activity"/>
    <property type="evidence" value="ECO:0007669"/>
    <property type="project" value="UniProtKB-EC"/>
</dbReference>
<dbReference type="InterPro" id="IPR017850">
    <property type="entry name" value="Alkaline_phosphatase_core_sf"/>
</dbReference>
<keyword evidence="8" id="KW-0413">Isomerase</keyword>
<comment type="similarity">
    <text evidence="3">Belongs to the BPG-independent phosphoglycerate mutase family.</text>
</comment>
<evidence type="ECO:0000313" key="10">
    <source>
        <dbReference type="EMBL" id="SVD65584.1"/>
    </source>
</evidence>
<comment type="pathway">
    <text evidence="2">Carbohydrate degradation; glycolysis; pyruvate from D-glyceraldehyde 3-phosphate: step 3/5.</text>
</comment>
<evidence type="ECO:0000256" key="8">
    <source>
        <dbReference type="ARBA" id="ARBA00023235"/>
    </source>
</evidence>
<dbReference type="GO" id="GO:0005829">
    <property type="term" value="C:cytosol"/>
    <property type="evidence" value="ECO:0007669"/>
    <property type="project" value="TreeGrafter"/>
</dbReference>
<protein>
    <recommendedName>
        <fullName evidence="4">phosphoglycerate mutase (2,3-diphosphoglycerate-independent)</fullName>
        <ecNumber evidence="4">5.4.2.12</ecNumber>
    </recommendedName>
</protein>
<reference evidence="10" key="1">
    <citation type="submission" date="2018-05" db="EMBL/GenBank/DDBJ databases">
        <authorList>
            <person name="Lanie J.A."/>
            <person name="Ng W.-L."/>
            <person name="Kazmierczak K.M."/>
            <person name="Andrzejewski T.M."/>
            <person name="Davidsen T.M."/>
            <person name="Wayne K.J."/>
            <person name="Tettelin H."/>
            <person name="Glass J.I."/>
            <person name="Rusch D."/>
            <person name="Podicherti R."/>
            <person name="Tsui H.-C.T."/>
            <person name="Winkler M.E."/>
        </authorList>
    </citation>
    <scope>NUCLEOTIDE SEQUENCE</scope>
</reference>
<dbReference type="Pfam" id="PF06415">
    <property type="entry name" value="iPGM_N"/>
    <property type="match status" value="1"/>
</dbReference>
<accession>A0A382X3Y5</accession>
<dbReference type="InterPro" id="IPR011258">
    <property type="entry name" value="BPG-indep_PGM_N"/>
</dbReference>
<name>A0A382X3Y5_9ZZZZ</name>
<dbReference type="EC" id="5.4.2.12" evidence="4"/>
<dbReference type="EMBL" id="UINC01164633">
    <property type="protein sequence ID" value="SVD65584.1"/>
    <property type="molecule type" value="Genomic_DNA"/>
</dbReference>
<keyword evidence="6" id="KW-0324">Glycolysis</keyword>
<dbReference type="UniPathway" id="UPA00109">
    <property type="reaction ID" value="UER00186"/>
</dbReference>
<gene>
    <name evidence="10" type="ORF">METZ01_LOCUS418438</name>
</gene>
<proteinExistence type="inferred from homology"/>
<dbReference type="GO" id="GO:0006007">
    <property type="term" value="P:glucose catabolic process"/>
    <property type="evidence" value="ECO:0007669"/>
    <property type="project" value="InterPro"/>
</dbReference>
<evidence type="ECO:0000256" key="7">
    <source>
        <dbReference type="ARBA" id="ARBA00023211"/>
    </source>
</evidence>
<dbReference type="InterPro" id="IPR036646">
    <property type="entry name" value="PGAM_B_sf"/>
</dbReference>
<dbReference type="Gene3D" id="3.40.720.10">
    <property type="entry name" value="Alkaline Phosphatase, subunit A"/>
    <property type="match status" value="1"/>
</dbReference>
<evidence type="ECO:0000256" key="1">
    <source>
        <dbReference type="ARBA" id="ARBA00001936"/>
    </source>
</evidence>
<feature type="domain" description="BPG-independent PGAM N-terminal" evidence="9">
    <location>
        <begin position="83"/>
        <end position="210"/>
    </location>
</feature>
<dbReference type="AlphaFoldDB" id="A0A382X3Y5"/>
<evidence type="ECO:0000256" key="6">
    <source>
        <dbReference type="ARBA" id="ARBA00023152"/>
    </source>
</evidence>
<dbReference type="PANTHER" id="PTHR31637">
    <property type="entry name" value="2,3-BISPHOSPHOGLYCERATE-INDEPENDENT PHOSPHOGLYCERATE MUTASE"/>
    <property type="match status" value="1"/>
</dbReference>
<evidence type="ECO:0000256" key="4">
    <source>
        <dbReference type="ARBA" id="ARBA00012026"/>
    </source>
</evidence>
<dbReference type="SUPFAM" id="SSF53649">
    <property type="entry name" value="Alkaline phosphatase-like"/>
    <property type="match status" value="1"/>
</dbReference>